<gene>
    <name evidence="1" type="ORF">BpHYR1_040141</name>
</gene>
<evidence type="ECO:0000313" key="1">
    <source>
        <dbReference type="EMBL" id="RNA33300.1"/>
    </source>
</evidence>
<keyword evidence="2" id="KW-1185">Reference proteome</keyword>
<accession>A0A3M7SCQ5</accession>
<dbReference type="EMBL" id="REGN01001659">
    <property type="protein sequence ID" value="RNA33300.1"/>
    <property type="molecule type" value="Genomic_DNA"/>
</dbReference>
<dbReference type="Proteomes" id="UP000276133">
    <property type="component" value="Unassembled WGS sequence"/>
</dbReference>
<name>A0A3M7SCQ5_BRAPC</name>
<proteinExistence type="predicted"/>
<sequence>MIRKDVQVGILIIELKEVTLSLDLGELQNSNLKWVLVDQKLIELRKMFRDDDLSGKINKLNRVEQEQVQMNRFKFELKTKLKNVLKLYEMYCTDKVDNQKSNSKIS</sequence>
<organism evidence="1 2">
    <name type="scientific">Brachionus plicatilis</name>
    <name type="common">Marine rotifer</name>
    <name type="synonym">Brachionus muelleri</name>
    <dbReference type="NCBI Taxonomy" id="10195"/>
    <lineage>
        <taxon>Eukaryota</taxon>
        <taxon>Metazoa</taxon>
        <taxon>Spiralia</taxon>
        <taxon>Gnathifera</taxon>
        <taxon>Rotifera</taxon>
        <taxon>Eurotatoria</taxon>
        <taxon>Monogononta</taxon>
        <taxon>Pseudotrocha</taxon>
        <taxon>Ploima</taxon>
        <taxon>Brachionidae</taxon>
        <taxon>Brachionus</taxon>
    </lineage>
</organism>
<comment type="caution">
    <text evidence="1">The sequence shown here is derived from an EMBL/GenBank/DDBJ whole genome shotgun (WGS) entry which is preliminary data.</text>
</comment>
<reference evidence="1 2" key="1">
    <citation type="journal article" date="2018" name="Sci. Rep.">
        <title>Genomic signatures of local adaptation to the degree of environmental predictability in rotifers.</title>
        <authorList>
            <person name="Franch-Gras L."/>
            <person name="Hahn C."/>
            <person name="Garcia-Roger E.M."/>
            <person name="Carmona M.J."/>
            <person name="Serra M."/>
            <person name="Gomez A."/>
        </authorList>
    </citation>
    <scope>NUCLEOTIDE SEQUENCE [LARGE SCALE GENOMIC DNA]</scope>
    <source>
        <strain evidence="1">HYR1</strain>
    </source>
</reference>
<evidence type="ECO:0000313" key="2">
    <source>
        <dbReference type="Proteomes" id="UP000276133"/>
    </source>
</evidence>
<protein>
    <submittedName>
        <fullName evidence="1">Uncharacterized protein</fullName>
    </submittedName>
</protein>
<dbReference type="AlphaFoldDB" id="A0A3M7SCQ5"/>